<dbReference type="Proteomes" id="UP000001025">
    <property type="component" value="Chromosome"/>
</dbReference>
<organism evidence="1 2">
    <name type="scientific">Rhodopirellula baltica (strain DSM 10527 / NCIMB 13988 / SH1)</name>
    <dbReference type="NCBI Taxonomy" id="243090"/>
    <lineage>
        <taxon>Bacteria</taxon>
        <taxon>Pseudomonadati</taxon>
        <taxon>Planctomycetota</taxon>
        <taxon>Planctomycetia</taxon>
        <taxon>Pirellulales</taxon>
        <taxon>Pirellulaceae</taxon>
        <taxon>Rhodopirellula</taxon>
    </lineage>
</organism>
<dbReference type="HOGENOM" id="CLU_044709_0_0_0"/>
<dbReference type="EMBL" id="BX294150">
    <property type="protein sequence ID" value="CAD76577.1"/>
    <property type="molecule type" value="Genomic_DNA"/>
</dbReference>
<dbReference type="eggNOG" id="COG2960">
    <property type="taxonomic scope" value="Bacteria"/>
</dbReference>
<dbReference type="PATRIC" id="fig|243090.15.peg.4823"/>
<evidence type="ECO:0000313" key="2">
    <source>
        <dbReference type="Proteomes" id="UP000001025"/>
    </source>
</evidence>
<dbReference type="InterPro" id="IPR011447">
    <property type="entry name" value="DUF1552"/>
</dbReference>
<evidence type="ECO:0008006" key="3">
    <source>
        <dbReference type="Google" id="ProtNLM"/>
    </source>
</evidence>
<dbReference type="KEGG" id="rba:RB10014"/>
<dbReference type="InParanoid" id="Q7UKQ5"/>
<reference evidence="1 2" key="1">
    <citation type="journal article" date="2003" name="Proc. Natl. Acad. Sci. U.S.A.">
        <title>Complete genome sequence of the marine planctomycete Pirellula sp. strain 1.</title>
        <authorList>
            <person name="Gloeckner F.O."/>
            <person name="Kube M."/>
            <person name="Bauer M."/>
            <person name="Teeling H."/>
            <person name="Lombardot T."/>
            <person name="Ludwig W."/>
            <person name="Gade D."/>
            <person name="Beck A."/>
            <person name="Borzym K."/>
            <person name="Heitmann K."/>
            <person name="Rabus R."/>
            <person name="Schlesner H."/>
            <person name="Amann R."/>
            <person name="Reinhardt R."/>
        </authorList>
    </citation>
    <scope>NUCLEOTIDE SEQUENCE [LARGE SCALE GENOMIC DNA]</scope>
    <source>
        <strain evidence="2">DSM 10527 / NCIMB 13988 / SH1</strain>
    </source>
</reference>
<protein>
    <recommendedName>
        <fullName evidence="3">Secreted protein containing DUF1552</fullName>
    </recommendedName>
</protein>
<dbReference type="EnsemblBacteria" id="CAD76577">
    <property type="protein sequence ID" value="CAD76577"/>
    <property type="gene ID" value="RB10014"/>
</dbReference>
<dbReference type="OrthoDB" id="9146593at2"/>
<accession>Q7UKQ5</accession>
<sequence>MTNRGESLVGGTKRAPFVRVAMAMQANPLGENEQHLFAWGQLTGIGWLPGWRGGGGGGWHWDEPHVSSYRGVIAGRLVDWFCCLSPLERAMGSFSRRNVLRAAGVSVGLPAFASLSAKETSAGETKREPAGIKAKRRMVCIGNMLGFYPDAFWPKQPAENASSSSTPLSQGLVEHHQMQFGESSQSLAEIEDQLTVISGLDHGFKGGHFAIHAFLSGVRQVDAHTMPMANITFDQFAAQSISGQTRFPTLTIGSESGIHGGCQLSWTRSGTRVPPIPGPQQLFEKLFVGTDPKKKQAAAERIGLQNSILDLVHWNANDLKKRLNQQDRHKLDEYLTSVRDVEERLALRRNWIDVPKPEAPFDSPKNRNLVEDLPLLYDLIVLALQTDSTRIATLEIGGDFNPNDLGIKGGYHALSHHGQRQENIDKLVAIERYQVEQFTRFINKLASTHDEYGPLLDQTSVLFGSGMGNANSHTNSNLPLVVAGGGGKHGRLLAFDERAKDRPPLTNLYVSMLQDFGIETDAFATSTGTLRGWT</sequence>
<keyword evidence="2" id="KW-1185">Reference proteome</keyword>
<dbReference type="AlphaFoldDB" id="Q7UKQ5"/>
<dbReference type="Pfam" id="PF07586">
    <property type="entry name" value="HXXSHH"/>
    <property type="match status" value="1"/>
</dbReference>
<name>Q7UKQ5_RHOBA</name>
<gene>
    <name evidence="1" type="ordered locus">RB10014</name>
</gene>
<evidence type="ECO:0000313" key="1">
    <source>
        <dbReference type="EMBL" id="CAD76577.1"/>
    </source>
</evidence>
<proteinExistence type="predicted"/>
<dbReference type="STRING" id="243090.RB10014"/>